<dbReference type="OrthoDB" id="9806189at2"/>
<keyword evidence="3" id="KW-1185">Reference proteome</keyword>
<gene>
    <name evidence="2" type="ORF">FHK87_14245</name>
</gene>
<dbReference type="Pfam" id="PF03992">
    <property type="entry name" value="ABM"/>
    <property type="match status" value="1"/>
</dbReference>
<dbReference type="PANTHER" id="PTHR33336:SF3">
    <property type="entry name" value="ABM DOMAIN-CONTAINING PROTEIN"/>
    <property type="match status" value="1"/>
</dbReference>
<evidence type="ECO:0000313" key="3">
    <source>
        <dbReference type="Proteomes" id="UP000315540"/>
    </source>
</evidence>
<dbReference type="PROSITE" id="PS51725">
    <property type="entry name" value="ABM"/>
    <property type="match status" value="1"/>
</dbReference>
<accession>A0A504J9C3</accession>
<dbReference type="InterPro" id="IPR011008">
    <property type="entry name" value="Dimeric_a/b-barrel"/>
</dbReference>
<dbReference type="RefSeq" id="WP_140594192.1">
    <property type="nucleotide sequence ID" value="NZ_VFWZ01000004.1"/>
</dbReference>
<dbReference type="Gene3D" id="3.30.70.100">
    <property type="match status" value="1"/>
</dbReference>
<dbReference type="InterPro" id="IPR050744">
    <property type="entry name" value="AI-2_Isomerase_LsrG"/>
</dbReference>
<dbReference type="EMBL" id="VFWZ01000004">
    <property type="protein sequence ID" value="TPN85185.1"/>
    <property type="molecule type" value="Genomic_DNA"/>
</dbReference>
<evidence type="ECO:0000259" key="1">
    <source>
        <dbReference type="PROSITE" id="PS51725"/>
    </source>
</evidence>
<name>A0A504J9C3_9FLAO</name>
<keyword evidence="2" id="KW-0560">Oxidoreductase</keyword>
<sequence>MKKTVLAQIDVKQNSVEEFLTLAKEMVIKSNAESGCLIYALYNAIEKENEFFVYEKYENEKAVEYHNSSEHFNSFIKSVMPLLNREPVIEVF</sequence>
<evidence type="ECO:0000313" key="2">
    <source>
        <dbReference type="EMBL" id="TPN85185.1"/>
    </source>
</evidence>
<dbReference type="Proteomes" id="UP000315540">
    <property type="component" value="Unassembled WGS sequence"/>
</dbReference>
<dbReference type="InterPro" id="IPR007138">
    <property type="entry name" value="ABM_dom"/>
</dbReference>
<dbReference type="SUPFAM" id="SSF54909">
    <property type="entry name" value="Dimeric alpha+beta barrel"/>
    <property type="match status" value="1"/>
</dbReference>
<protein>
    <submittedName>
        <fullName evidence="2">Antibiotic biosynthesis monooxygenase</fullName>
    </submittedName>
</protein>
<feature type="domain" description="ABM" evidence="1">
    <location>
        <begin position="3"/>
        <end position="92"/>
    </location>
</feature>
<comment type="caution">
    <text evidence="2">The sequence shown here is derived from an EMBL/GenBank/DDBJ whole genome shotgun (WGS) entry which is preliminary data.</text>
</comment>
<organism evidence="2 3">
    <name type="scientific">Aquimarina algicola</name>
    <dbReference type="NCBI Taxonomy" id="2589995"/>
    <lineage>
        <taxon>Bacteria</taxon>
        <taxon>Pseudomonadati</taxon>
        <taxon>Bacteroidota</taxon>
        <taxon>Flavobacteriia</taxon>
        <taxon>Flavobacteriales</taxon>
        <taxon>Flavobacteriaceae</taxon>
        <taxon>Aquimarina</taxon>
    </lineage>
</organism>
<dbReference type="GO" id="GO:0004497">
    <property type="term" value="F:monooxygenase activity"/>
    <property type="evidence" value="ECO:0007669"/>
    <property type="project" value="UniProtKB-KW"/>
</dbReference>
<proteinExistence type="predicted"/>
<keyword evidence="2" id="KW-0503">Monooxygenase</keyword>
<dbReference type="AlphaFoldDB" id="A0A504J9C3"/>
<dbReference type="PANTHER" id="PTHR33336">
    <property type="entry name" value="QUINOL MONOOXYGENASE YGIN-RELATED"/>
    <property type="match status" value="1"/>
</dbReference>
<reference evidence="2 3" key="1">
    <citation type="submission" date="2019-06" db="EMBL/GenBank/DDBJ databases">
        <authorList>
            <person name="Meng X."/>
        </authorList>
    </citation>
    <scope>NUCLEOTIDE SEQUENCE [LARGE SCALE GENOMIC DNA]</scope>
    <source>
        <strain evidence="2 3">M625</strain>
    </source>
</reference>